<reference evidence="1" key="1">
    <citation type="journal article" date="2020" name="bioRxiv">
        <title>Chromosome-level reference genome of the European wasp spider Argiope bruennichi: a resource for studies on range expansion and evolutionary adaptation.</title>
        <authorList>
            <person name="Sheffer M.M."/>
            <person name="Hoppe A."/>
            <person name="Krehenwinkel H."/>
            <person name="Uhl G."/>
            <person name="Kuss A.W."/>
            <person name="Jensen L."/>
            <person name="Jensen C."/>
            <person name="Gillespie R.G."/>
            <person name="Hoff K.J."/>
            <person name="Prost S."/>
        </authorList>
    </citation>
    <scope>NUCLEOTIDE SEQUENCE</scope>
</reference>
<gene>
    <name evidence="1" type="ORF">HNY73_014724</name>
</gene>
<reference evidence="1" key="2">
    <citation type="submission" date="2020-06" db="EMBL/GenBank/DDBJ databases">
        <authorList>
            <person name="Sheffer M."/>
        </authorList>
    </citation>
    <scope>NUCLEOTIDE SEQUENCE</scope>
</reference>
<comment type="caution">
    <text evidence="1">The sequence shown here is derived from an EMBL/GenBank/DDBJ whole genome shotgun (WGS) entry which is preliminary data.</text>
</comment>
<protein>
    <recommendedName>
        <fullName evidence="3">C2H2-type domain-containing protein</fullName>
    </recommendedName>
</protein>
<evidence type="ECO:0000313" key="1">
    <source>
        <dbReference type="EMBL" id="KAF8777944.1"/>
    </source>
</evidence>
<dbReference type="AlphaFoldDB" id="A0A8T0ERQ2"/>
<proteinExistence type="predicted"/>
<evidence type="ECO:0000313" key="2">
    <source>
        <dbReference type="Proteomes" id="UP000807504"/>
    </source>
</evidence>
<accession>A0A8T0ERQ2</accession>
<keyword evidence="2" id="KW-1185">Reference proteome</keyword>
<dbReference type="Proteomes" id="UP000807504">
    <property type="component" value="Unassembled WGS sequence"/>
</dbReference>
<evidence type="ECO:0008006" key="3">
    <source>
        <dbReference type="Google" id="ProtNLM"/>
    </source>
</evidence>
<organism evidence="1 2">
    <name type="scientific">Argiope bruennichi</name>
    <name type="common">Wasp spider</name>
    <name type="synonym">Aranea bruennichi</name>
    <dbReference type="NCBI Taxonomy" id="94029"/>
    <lineage>
        <taxon>Eukaryota</taxon>
        <taxon>Metazoa</taxon>
        <taxon>Ecdysozoa</taxon>
        <taxon>Arthropoda</taxon>
        <taxon>Chelicerata</taxon>
        <taxon>Arachnida</taxon>
        <taxon>Araneae</taxon>
        <taxon>Araneomorphae</taxon>
        <taxon>Entelegynae</taxon>
        <taxon>Araneoidea</taxon>
        <taxon>Araneidae</taxon>
        <taxon>Argiope</taxon>
    </lineage>
</organism>
<name>A0A8T0ERQ2_ARGBR</name>
<dbReference type="EMBL" id="JABXBU010002072">
    <property type="protein sequence ID" value="KAF8777944.1"/>
    <property type="molecule type" value="Genomic_DNA"/>
</dbReference>
<sequence length="126" mass="14643">MNDKEAVNILHKDNTCGNELLQQSEMLRKYLLIQSTENNSMCKTFIELNGHISMKDDHVHETGNPSLLCQSNLQTDTEEKSYSCEVCGKAYSKIYMNYKTFCYYRSHILECNIQKVNSRKKKEACD</sequence>